<dbReference type="SUPFAM" id="SSF57845">
    <property type="entry name" value="B-box zinc-binding domain"/>
    <property type="match status" value="1"/>
</dbReference>
<dbReference type="SMART" id="SM00336">
    <property type="entry name" value="BBOX"/>
    <property type="match status" value="2"/>
</dbReference>
<name>A0ABQ9F996_TEGGR</name>
<dbReference type="EMBL" id="JARBDR010000342">
    <property type="protein sequence ID" value="KAJ8313938.1"/>
    <property type="molecule type" value="Genomic_DNA"/>
</dbReference>
<keyword evidence="1" id="KW-0479">Metal-binding</keyword>
<comment type="caution">
    <text evidence="4">The sequence shown here is derived from an EMBL/GenBank/DDBJ whole genome shotgun (WGS) entry which is preliminary data.</text>
</comment>
<dbReference type="Proteomes" id="UP001217089">
    <property type="component" value="Unassembled WGS sequence"/>
</dbReference>
<evidence type="ECO:0000259" key="3">
    <source>
        <dbReference type="PROSITE" id="PS50119"/>
    </source>
</evidence>
<keyword evidence="1" id="KW-0862">Zinc</keyword>
<feature type="domain" description="B box-type" evidence="3">
    <location>
        <begin position="84"/>
        <end position="126"/>
    </location>
</feature>
<dbReference type="InterPro" id="IPR000315">
    <property type="entry name" value="Znf_B-box"/>
</dbReference>
<evidence type="ECO:0000256" key="1">
    <source>
        <dbReference type="PROSITE-ProRule" id="PRU00024"/>
    </source>
</evidence>
<feature type="coiled-coil region" evidence="2">
    <location>
        <begin position="123"/>
        <end position="233"/>
    </location>
</feature>
<protein>
    <recommendedName>
        <fullName evidence="3">B box-type domain-containing protein</fullName>
    </recommendedName>
</protein>
<keyword evidence="5" id="KW-1185">Reference proteome</keyword>
<dbReference type="CDD" id="cd19757">
    <property type="entry name" value="Bbox1"/>
    <property type="match status" value="1"/>
</dbReference>
<dbReference type="PANTHER" id="PTHR25462:SF296">
    <property type="entry name" value="MEIOTIC P26, ISOFORM F"/>
    <property type="match status" value="1"/>
</dbReference>
<dbReference type="InterPro" id="IPR047153">
    <property type="entry name" value="TRIM45/56/19-like"/>
</dbReference>
<reference evidence="4 5" key="1">
    <citation type="submission" date="2022-12" db="EMBL/GenBank/DDBJ databases">
        <title>Chromosome-level genome of Tegillarca granosa.</title>
        <authorList>
            <person name="Kim J."/>
        </authorList>
    </citation>
    <scope>NUCLEOTIDE SEQUENCE [LARGE SCALE GENOMIC DNA]</scope>
    <source>
        <strain evidence="4">Teg-2019</strain>
        <tissue evidence="4">Adductor muscle</tissue>
    </source>
</reference>
<evidence type="ECO:0000313" key="4">
    <source>
        <dbReference type="EMBL" id="KAJ8313938.1"/>
    </source>
</evidence>
<feature type="domain" description="B box-type" evidence="3">
    <location>
        <begin position="33"/>
        <end position="74"/>
    </location>
</feature>
<dbReference type="InterPro" id="IPR011042">
    <property type="entry name" value="6-blade_b-propeller_TolB-like"/>
</dbReference>
<dbReference type="Pfam" id="PF00643">
    <property type="entry name" value="zf-B_box"/>
    <property type="match status" value="2"/>
</dbReference>
<keyword evidence="1" id="KW-0863">Zinc-finger</keyword>
<proteinExistence type="predicted"/>
<dbReference type="PROSITE" id="PS50119">
    <property type="entry name" value="ZF_BBOX"/>
    <property type="match status" value="2"/>
</dbReference>
<dbReference type="PANTHER" id="PTHR25462">
    <property type="entry name" value="BONUS, ISOFORM C-RELATED"/>
    <property type="match status" value="1"/>
</dbReference>
<gene>
    <name evidence="4" type="ORF">KUTeg_008499</name>
</gene>
<evidence type="ECO:0000256" key="2">
    <source>
        <dbReference type="SAM" id="Coils"/>
    </source>
</evidence>
<dbReference type="Gene3D" id="2.120.10.30">
    <property type="entry name" value="TolB, C-terminal domain"/>
    <property type="match status" value="1"/>
</dbReference>
<sequence length="487" mass="55897">MGVYENSSWKNCFIMADSEAQSAQCPVILDEKCELCEVYTITFKCLNCQEMICENCKKTHLKSKVSKDHKVVSIKSAEIYKSREIEKKCTTHTNEDFQMFCGFCKVPICRDCIASGSHHNHQMDKIENVIDNKLTQLSKLIAQSKEKASQYEDLIKTIDKNQHDFSMSVSHKIDEVKARNNELKNKLDEITLNYVIQLQNLDTENRKSMTELKERVHEERSDLNQLIQQCEGNQRNRNIKIIQFVTTVTQELDKYRLYDLPGSVSPPSLITRHVDNQELKYLFGNLHTKNITTINQPLSMNRIIALKNPFRKVNIVDRFVSKMKHVATTGNNQAWLWCRGSRDLSQRHQMNINTDFDLCDAAVASSGEILVTELGGKKVKKLTTINTFTDIYIAPEFYQTLEITTTDTGNYNDSKIVEITTSGKHIRAIQRDTVDNKLLFSWPNCICTNVNGDIIVLDGSTKVVAINKYGLKSFIYDGKERKLDESF</sequence>
<organism evidence="4 5">
    <name type="scientific">Tegillarca granosa</name>
    <name type="common">Malaysian cockle</name>
    <name type="synonym">Anadara granosa</name>
    <dbReference type="NCBI Taxonomy" id="220873"/>
    <lineage>
        <taxon>Eukaryota</taxon>
        <taxon>Metazoa</taxon>
        <taxon>Spiralia</taxon>
        <taxon>Lophotrochozoa</taxon>
        <taxon>Mollusca</taxon>
        <taxon>Bivalvia</taxon>
        <taxon>Autobranchia</taxon>
        <taxon>Pteriomorphia</taxon>
        <taxon>Arcoida</taxon>
        <taxon>Arcoidea</taxon>
        <taxon>Arcidae</taxon>
        <taxon>Tegillarca</taxon>
    </lineage>
</organism>
<dbReference type="Gene3D" id="3.30.160.60">
    <property type="entry name" value="Classic Zinc Finger"/>
    <property type="match status" value="1"/>
</dbReference>
<evidence type="ECO:0000313" key="5">
    <source>
        <dbReference type="Proteomes" id="UP001217089"/>
    </source>
</evidence>
<accession>A0ABQ9F996</accession>
<keyword evidence="2" id="KW-0175">Coiled coil</keyword>